<name>A0A813HRY6_POLGL</name>
<comment type="caution">
    <text evidence="2">The sequence shown here is derived from an EMBL/GenBank/DDBJ whole genome shotgun (WGS) entry which is preliminary data.</text>
</comment>
<proteinExistence type="predicted"/>
<accession>A0A813HRY6</accession>
<feature type="non-terminal residue" evidence="2">
    <location>
        <position position="1"/>
    </location>
</feature>
<protein>
    <submittedName>
        <fullName evidence="2">Uncharacterized protein</fullName>
    </submittedName>
</protein>
<evidence type="ECO:0000313" key="2">
    <source>
        <dbReference type="EMBL" id="CAE8641099.1"/>
    </source>
</evidence>
<evidence type="ECO:0000256" key="1">
    <source>
        <dbReference type="SAM" id="MobiDB-lite"/>
    </source>
</evidence>
<feature type="compositionally biased region" description="Low complexity" evidence="1">
    <location>
        <begin position="42"/>
        <end position="99"/>
    </location>
</feature>
<feature type="non-terminal residue" evidence="2">
    <location>
        <position position="110"/>
    </location>
</feature>
<gene>
    <name evidence="2" type="ORF">PGLA1383_LOCUS55824</name>
</gene>
<dbReference type="Proteomes" id="UP000654075">
    <property type="component" value="Unassembled WGS sequence"/>
</dbReference>
<dbReference type="AlphaFoldDB" id="A0A813HRY6"/>
<feature type="region of interest" description="Disordered" evidence="1">
    <location>
        <begin position="15"/>
        <end position="110"/>
    </location>
</feature>
<organism evidence="2 3">
    <name type="scientific">Polarella glacialis</name>
    <name type="common">Dinoflagellate</name>
    <dbReference type="NCBI Taxonomy" id="89957"/>
    <lineage>
        <taxon>Eukaryota</taxon>
        <taxon>Sar</taxon>
        <taxon>Alveolata</taxon>
        <taxon>Dinophyceae</taxon>
        <taxon>Suessiales</taxon>
        <taxon>Suessiaceae</taxon>
        <taxon>Polarella</taxon>
    </lineage>
</organism>
<keyword evidence="3" id="KW-1185">Reference proteome</keyword>
<reference evidence="2" key="1">
    <citation type="submission" date="2021-02" db="EMBL/GenBank/DDBJ databases">
        <authorList>
            <person name="Dougan E. K."/>
            <person name="Rhodes N."/>
            <person name="Thang M."/>
            <person name="Chan C."/>
        </authorList>
    </citation>
    <scope>NUCLEOTIDE SEQUENCE</scope>
</reference>
<sequence>ARSPVRSLSLIRNMLRPSRAVTAPASLKPTTGNESPASAPLNNNSNNNKNNNNNSNNNNNNNNNKNNNNNNNNDNNNGSGNESPVSPSLIVIPSPASSSNQAPGKSARLI</sequence>
<dbReference type="EMBL" id="CAJNNV010032803">
    <property type="protein sequence ID" value="CAE8641099.1"/>
    <property type="molecule type" value="Genomic_DNA"/>
</dbReference>
<evidence type="ECO:0000313" key="3">
    <source>
        <dbReference type="Proteomes" id="UP000654075"/>
    </source>
</evidence>